<keyword evidence="2" id="KW-0677">Repeat</keyword>
<comment type="caution">
    <text evidence="5">The sequence shown here is derived from an EMBL/GenBank/DDBJ whole genome shotgun (WGS) entry which is preliminary data.</text>
</comment>
<dbReference type="PROSITE" id="PS00678">
    <property type="entry name" value="WD_REPEATS_1"/>
    <property type="match status" value="1"/>
</dbReference>
<dbReference type="OrthoDB" id="10261640at2759"/>
<dbReference type="InterPro" id="IPR051179">
    <property type="entry name" value="WD_repeat_multifunction"/>
</dbReference>
<dbReference type="InterPro" id="IPR015943">
    <property type="entry name" value="WD40/YVTN_repeat-like_dom_sf"/>
</dbReference>
<sequence>MSSSHQPHDNDPVNEDDNEMFDPADAAEEIEDIDGDGDAAMDSGDEDAQGEGQGEDQLMQEEYELVNDSIAHFDHHKDSIFCIAQHPTRPEIVATGGSEGDDEAGAGYIFDATPEPSPLLPASYQSNPDERVERRGLEPIFRLEGHADSINALTFTLPDGKFLLSGGLDGKLRAYVTNGSKWKFYTEAQEVEEINWLIACPNANSPNTFALGANDGSVWVYKVDPSQKGAPLQLMQSYFLHKESCTAGAWSPDGKLLATVSEDGSLYVWDVFGEAAAAGLNQGESGQTVVGLTALDQRFAVEGGLFSVGIAPSGHFVAVGGAGGSIKIVGLPRLGDTSGAASKSKGGKAAAGRAAAASAGQTGQILADLQAQGDGIESIAFAQPPLTLMATGSVDGSIALFDCAHRFAVRRHIKEAHEEYSVVKVEFLKNANAGGWLLTSCGMDGVVRRWDTRGGTGIANSGFVREWKGHRGDGEGGGVLGFVQGGGGRIVTAGDDGISLVFDSPI</sequence>
<dbReference type="Gene3D" id="2.130.10.10">
    <property type="entry name" value="YVTN repeat-like/Quinoprotein amine dehydrogenase"/>
    <property type="match status" value="1"/>
</dbReference>
<keyword evidence="1 3" id="KW-0853">WD repeat</keyword>
<feature type="region of interest" description="Disordered" evidence="4">
    <location>
        <begin position="1"/>
        <end position="54"/>
    </location>
</feature>
<dbReference type="InterPro" id="IPR036322">
    <property type="entry name" value="WD40_repeat_dom_sf"/>
</dbReference>
<dbReference type="EMBL" id="AYSA01000205">
    <property type="protein sequence ID" value="ESZ95163.1"/>
    <property type="molecule type" value="Genomic_DNA"/>
</dbReference>
<feature type="repeat" description="WD" evidence="3">
    <location>
        <begin position="238"/>
        <end position="271"/>
    </location>
</feature>
<evidence type="ECO:0000256" key="2">
    <source>
        <dbReference type="ARBA" id="ARBA00022737"/>
    </source>
</evidence>
<dbReference type="HOGENOM" id="CLU_000288_57_9_1"/>
<dbReference type="PROSITE" id="PS50082">
    <property type="entry name" value="WD_REPEATS_2"/>
    <property type="match status" value="2"/>
</dbReference>
<evidence type="ECO:0000313" key="5">
    <source>
        <dbReference type="EMBL" id="ESZ95163.1"/>
    </source>
</evidence>
<proteinExistence type="predicted"/>
<keyword evidence="6" id="KW-1185">Reference proteome</keyword>
<evidence type="ECO:0000256" key="1">
    <source>
        <dbReference type="ARBA" id="ARBA00022574"/>
    </source>
</evidence>
<dbReference type="SUPFAM" id="SSF50978">
    <property type="entry name" value="WD40 repeat-like"/>
    <property type="match status" value="1"/>
</dbReference>
<dbReference type="FunFam" id="2.130.10.10:FF:000643">
    <property type="entry name" value="60S ribosome biogenesis protein Sqt1"/>
    <property type="match status" value="1"/>
</dbReference>
<protein>
    <recommendedName>
        <fullName evidence="7">60S ribosome biogenesis protein Sqt1</fullName>
    </recommendedName>
</protein>
<feature type="repeat" description="WD" evidence="3">
    <location>
        <begin position="143"/>
        <end position="175"/>
    </location>
</feature>
<feature type="compositionally biased region" description="Basic and acidic residues" evidence="4">
    <location>
        <begin position="1"/>
        <end position="11"/>
    </location>
</feature>
<evidence type="ECO:0000256" key="3">
    <source>
        <dbReference type="PROSITE-ProRule" id="PRU00221"/>
    </source>
</evidence>
<dbReference type="Pfam" id="PF00400">
    <property type="entry name" value="WD40"/>
    <property type="match status" value="2"/>
</dbReference>
<dbReference type="Proteomes" id="UP000019487">
    <property type="component" value="Unassembled WGS sequence"/>
</dbReference>
<evidence type="ECO:0000313" key="6">
    <source>
        <dbReference type="Proteomes" id="UP000019487"/>
    </source>
</evidence>
<feature type="compositionally biased region" description="Acidic residues" evidence="4">
    <location>
        <begin position="12"/>
        <end position="49"/>
    </location>
</feature>
<dbReference type="InterPro" id="IPR001680">
    <property type="entry name" value="WD40_rpt"/>
</dbReference>
<name>W9CGT4_SCLBF</name>
<evidence type="ECO:0008006" key="7">
    <source>
        <dbReference type="Google" id="ProtNLM"/>
    </source>
</evidence>
<organism evidence="5 6">
    <name type="scientific">Sclerotinia borealis (strain F-4128)</name>
    <dbReference type="NCBI Taxonomy" id="1432307"/>
    <lineage>
        <taxon>Eukaryota</taxon>
        <taxon>Fungi</taxon>
        <taxon>Dikarya</taxon>
        <taxon>Ascomycota</taxon>
        <taxon>Pezizomycotina</taxon>
        <taxon>Leotiomycetes</taxon>
        <taxon>Helotiales</taxon>
        <taxon>Sclerotiniaceae</taxon>
        <taxon>Sclerotinia</taxon>
    </lineage>
</organism>
<evidence type="ECO:0000256" key="4">
    <source>
        <dbReference type="SAM" id="MobiDB-lite"/>
    </source>
</evidence>
<gene>
    <name evidence="5" type="ORF">SBOR_4463</name>
</gene>
<dbReference type="PANTHER" id="PTHR19857:SF8">
    <property type="entry name" value="ANGIO-ASSOCIATED MIGRATORY CELL PROTEIN"/>
    <property type="match status" value="1"/>
</dbReference>
<dbReference type="PROSITE" id="PS50294">
    <property type="entry name" value="WD_REPEATS_REGION"/>
    <property type="match status" value="1"/>
</dbReference>
<reference evidence="5 6" key="1">
    <citation type="journal article" date="2014" name="Genome Announc.">
        <title>Draft genome sequence of Sclerotinia borealis, a psychrophilic plant pathogenic fungus.</title>
        <authorList>
            <person name="Mardanov A.V."/>
            <person name="Beletsky A.V."/>
            <person name="Kadnikov V.V."/>
            <person name="Ignatov A.N."/>
            <person name="Ravin N.V."/>
        </authorList>
    </citation>
    <scope>NUCLEOTIDE SEQUENCE [LARGE SCALE GENOMIC DNA]</scope>
    <source>
        <strain evidence="6">F-4157</strain>
    </source>
</reference>
<dbReference type="InterPro" id="IPR019775">
    <property type="entry name" value="WD40_repeat_CS"/>
</dbReference>
<dbReference type="PANTHER" id="PTHR19857">
    <property type="entry name" value="MITOCHONDRIAL DIVISION PROTEIN 1-RELATED"/>
    <property type="match status" value="1"/>
</dbReference>
<dbReference type="STRING" id="1432307.W9CGT4"/>
<dbReference type="AlphaFoldDB" id="W9CGT4"/>
<dbReference type="SMART" id="SM00320">
    <property type="entry name" value="WD40"/>
    <property type="match status" value="8"/>
</dbReference>
<accession>W9CGT4</accession>